<dbReference type="Proteomes" id="UP000573599">
    <property type="component" value="Unassembled WGS sequence"/>
</dbReference>
<dbReference type="EMBL" id="JACCAB010000001">
    <property type="protein sequence ID" value="NYG05711.1"/>
    <property type="molecule type" value="Genomic_DNA"/>
</dbReference>
<reference evidence="1 2" key="1">
    <citation type="submission" date="2020-07" db="EMBL/GenBank/DDBJ databases">
        <title>Sequencing the genomes of 1000 actinobacteria strains.</title>
        <authorList>
            <person name="Klenk H.-P."/>
        </authorList>
    </citation>
    <scope>NUCLEOTIDE SEQUENCE [LARGE SCALE GENOMIC DNA]</scope>
    <source>
        <strain evidence="1 2">DSM 23987</strain>
    </source>
</reference>
<organism evidence="1 2">
    <name type="scientific">Pedococcus badiiscoriae</name>
    <dbReference type="NCBI Taxonomy" id="642776"/>
    <lineage>
        <taxon>Bacteria</taxon>
        <taxon>Bacillati</taxon>
        <taxon>Actinomycetota</taxon>
        <taxon>Actinomycetes</taxon>
        <taxon>Micrococcales</taxon>
        <taxon>Intrasporangiaceae</taxon>
        <taxon>Pedococcus</taxon>
    </lineage>
</organism>
<sequence>MRVVDIEISDALVRDIVKDPEAYVEETRRRTKSRAKNTRLEILQTVGASKSPATDERQPA</sequence>
<keyword evidence="2" id="KW-1185">Reference proteome</keyword>
<evidence type="ECO:0000313" key="1">
    <source>
        <dbReference type="EMBL" id="NYG05711.1"/>
    </source>
</evidence>
<protein>
    <submittedName>
        <fullName evidence="1">Uncharacterized protein</fullName>
    </submittedName>
</protein>
<gene>
    <name evidence="1" type="ORF">BJ986_000198</name>
</gene>
<comment type="caution">
    <text evidence="1">The sequence shown here is derived from an EMBL/GenBank/DDBJ whole genome shotgun (WGS) entry which is preliminary data.</text>
</comment>
<evidence type="ECO:0000313" key="2">
    <source>
        <dbReference type="Proteomes" id="UP000573599"/>
    </source>
</evidence>
<dbReference type="AlphaFoldDB" id="A0A852WE76"/>
<proteinExistence type="predicted"/>
<name>A0A852WE76_9MICO</name>
<accession>A0A852WE76</accession>